<evidence type="ECO:0000256" key="2">
    <source>
        <dbReference type="ARBA" id="ARBA00022452"/>
    </source>
</evidence>
<feature type="domain" description="POTRA" evidence="10">
    <location>
        <begin position="27"/>
        <end position="98"/>
    </location>
</feature>
<dbReference type="PANTHER" id="PTHR12815:SF23">
    <property type="entry name" value="OUTER MEMBRANE PROTEIN ASSEMBLY FACTOR BAMA"/>
    <property type="match status" value="1"/>
</dbReference>
<evidence type="ECO:0000256" key="4">
    <source>
        <dbReference type="ARBA" id="ARBA00022729"/>
    </source>
</evidence>
<dbReference type="PANTHER" id="PTHR12815">
    <property type="entry name" value="SORTING AND ASSEMBLY MACHINERY SAMM50 PROTEIN FAMILY MEMBER"/>
    <property type="match status" value="1"/>
</dbReference>
<keyword evidence="7" id="KW-0998">Cell outer membrane</keyword>
<feature type="domain" description="POTRA" evidence="10">
    <location>
        <begin position="270"/>
        <end position="348"/>
    </location>
</feature>
<dbReference type="InterPro" id="IPR023707">
    <property type="entry name" value="OM_assembly_BamA"/>
</dbReference>
<accession>A0ABM9D7Z7</accession>
<protein>
    <recommendedName>
        <fullName evidence="8">Outer membrane protein assembly factor BamA</fullName>
    </recommendedName>
</protein>
<evidence type="ECO:0000256" key="7">
    <source>
        <dbReference type="ARBA" id="ARBA00023237"/>
    </source>
</evidence>
<dbReference type="Gene3D" id="3.10.20.310">
    <property type="entry name" value="membrane protein fhac"/>
    <property type="match status" value="5"/>
</dbReference>
<dbReference type="Gene3D" id="2.40.160.50">
    <property type="entry name" value="membrane protein fhac: a member of the omp85/tpsb transporter family"/>
    <property type="match status" value="1"/>
</dbReference>
<dbReference type="Proteomes" id="UP001295463">
    <property type="component" value="Chromosome"/>
</dbReference>
<keyword evidence="3" id="KW-0812">Transmembrane</keyword>
<reference evidence="11 12" key="1">
    <citation type="submission" date="2022-03" db="EMBL/GenBank/DDBJ databases">
        <authorList>
            <person name="Koch H."/>
        </authorList>
    </citation>
    <scope>NUCLEOTIDE SEQUENCE [LARGE SCALE GENOMIC DNA]</scope>
    <source>
        <strain evidence="11 12">G1</strain>
    </source>
</reference>
<keyword evidence="6" id="KW-0472">Membrane</keyword>
<evidence type="ECO:0000256" key="1">
    <source>
        <dbReference type="ARBA" id="ARBA00004370"/>
    </source>
</evidence>
<evidence type="ECO:0000313" key="11">
    <source>
        <dbReference type="EMBL" id="CAH2030519.1"/>
    </source>
</evidence>
<keyword evidence="4 9" id="KW-0732">Signal</keyword>
<feature type="domain" description="POTRA" evidence="10">
    <location>
        <begin position="99"/>
        <end position="176"/>
    </location>
</feature>
<dbReference type="InterPro" id="IPR039910">
    <property type="entry name" value="D15-like"/>
</dbReference>
<proteinExistence type="inferred from homology"/>
<keyword evidence="2" id="KW-1134">Transmembrane beta strand</keyword>
<evidence type="ECO:0000256" key="9">
    <source>
        <dbReference type="SAM" id="SignalP"/>
    </source>
</evidence>
<feature type="chain" id="PRO_5046845055" description="Outer membrane protein assembly factor BamA" evidence="9">
    <location>
        <begin position="25"/>
        <end position="754"/>
    </location>
</feature>
<evidence type="ECO:0000256" key="6">
    <source>
        <dbReference type="ARBA" id="ARBA00023136"/>
    </source>
</evidence>
<dbReference type="RefSeq" id="WP_305731454.1">
    <property type="nucleotide sequence ID" value="NZ_OW150024.1"/>
</dbReference>
<dbReference type="Pfam" id="PF01103">
    <property type="entry name" value="Omp85"/>
    <property type="match status" value="1"/>
</dbReference>
<gene>
    <name evidence="11" type="primary">bamA</name>
    <name evidence="11" type="ORF">GEAMG1_0707</name>
</gene>
<dbReference type="EMBL" id="OW150024">
    <property type="protein sequence ID" value="CAH2030519.1"/>
    <property type="molecule type" value="Genomic_DNA"/>
</dbReference>
<comment type="subcellular location">
    <subcellularLocation>
        <location evidence="1">Membrane</location>
    </subcellularLocation>
</comment>
<evidence type="ECO:0000256" key="8">
    <source>
        <dbReference type="NCBIfam" id="TIGR03303"/>
    </source>
</evidence>
<evidence type="ECO:0000256" key="3">
    <source>
        <dbReference type="ARBA" id="ARBA00022692"/>
    </source>
</evidence>
<feature type="signal peptide" evidence="9">
    <location>
        <begin position="1"/>
        <end position="24"/>
    </location>
</feature>
<sequence>MTKSPYMTTAALCALLLAPQVSRAEGEKIVDVVVRGNRRIESSAILNLIRVKPGDALSDDRTDADVRAVYRLGQFQDVQVSSEPVTNGVVLVYSVVEKPIIRDIRFSGNSKIKQDKLLEGLPIRRNAIFAKKDLDSAVARLKKLYQDDGYYLAAIEPLVEQRTSTDYVVTFKITEGNVVRISEITFEGISAFSPRKLRGVMETKEKWFMSWLTGAGTYKEEVLKNDVLLLTDHYLNNGYINVKVGEPVVVMAEDGESLLVTIAVTEGDQYRIGQIDFKGDLLYPERDLRAKMTLEPGVVFSRAKLRADIGALTDMTADKGYAFNNVTPATTPHPENKTLDLLFEIEKGELVSIERISISGNTKSRDKVVRREMRLMEGELYSATGFKRSKQNLMNTGYFEEANVSSVKGSSTNKLNINVEVKEKPTGAFTIGGGYSSLDGLIFQGSVSQSNFLGLGLKAHASAAVGGKSNTYSVGLTDPYFLDSKWTLGLDIYRSERDYTDYSRRLTGGDIKAGYPLTDFISTFWMYKYEIKDIYNPTDEYRKWSAIDPGNYPLNQTTTSSVYASITNNTTDFRFDPSSGMVNTLSVEYAGLGGNNKFIREILDNTIYVPLKWQLVGSTRLVIGAVQQADGPIPIDEKFYLGGIGTLRGYSARTVSPIDKNGIHIGGEKQLFGNTELKFPLLPEFGLKGVAFFDYGNAWTSGGIKPPDILMSYGAGIRWASPMGPLRLEYGIPINPRPEDNKSGRFEFAIGSIF</sequence>
<organism evidence="11 12">
    <name type="scientific">Trichlorobacter ammonificans</name>
    <dbReference type="NCBI Taxonomy" id="2916410"/>
    <lineage>
        <taxon>Bacteria</taxon>
        <taxon>Pseudomonadati</taxon>
        <taxon>Thermodesulfobacteriota</taxon>
        <taxon>Desulfuromonadia</taxon>
        <taxon>Geobacterales</taxon>
        <taxon>Geobacteraceae</taxon>
        <taxon>Trichlorobacter</taxon>
    </lineage>
</organism>
<dbReference type="InterPro" id="IPR010827">
    <property type="entry name" value="BamA/TamA_POTRA"/>
</dbReference>
<dbReference type="PROSITE" id="PS51779">
    <property type="entry name" value="POTRA"/>
    <property type="match status" value="4"/>
</dbReference>
<dbReference type="PIRSF" id="PIRSF006076">
    <property type="entry name" value="OM_assembly_OMP85"/>
    <property type="match status" value="1"/>
</dbReference>
<dbReference type="Pfam" id="PF07244">
    <property type="entry name" value="POTRA"/>
    <property type="match status" value="5"/>
</dbReference>
<evidence type="ECO:0000256" key="5">
    <source>
        <dbReference type="ARBA" id="ARBA00022737"/>
    </source>
</evidence>
<keyword evidence="5" id="KW-0677">Repeat</keyword>
<dbReference type="NCBIfam" id="TIGR03303">
    <property type="entry name" value="OM_YaeT"/>
    <property type="match status" value="1"/>
</dbReference>
<evidence type="ECO:0000259" key="10">
    <source>
        <dbReference type="PROSITE" id="PS51779"/>
    </source>
</evidence>
<dbReference type="InterPro" id="IPR000184">
    <property type="entry name" value="Bac_surfAg_D15"/>
</dbReference>
<feature type="domain" description="POTRA" evidence="10">
    <location>
        <begin position="351"/>
        <end position="422"/>
    </location>
</feature>
<evidence type="ECO:0000313" key="12">
    <source>
        <dbReference type="Proteomes" id="UP001295463"/>
    </source>
</evidence>
<dbReference type="InterPro" id="IPR034746">
    <property type="entry name" value="POTRA"/>
</dbReference>
<keyword evidence="12" id="KW-1185">Reference proteome</keyword>
<name>A0ABM9D7Z7_9BACT</name>
<dbReference type="HAMAP" id="MF_01430">
    <property type="entry name" value="OM_assembly_BamA"/>
    <property type="match status" value="1"/>
</dbReference>